<accession>A0A109B8P0</accession>
<keyword evidence="2" id="KW-1185">Reference proteome</keyword>
<comment type="caution">
    <text evidence="1">The sequence shown here is derived from an EMBL/GenBank/DDBJ whole genome shotgun (WGS) entry which is preliminary data.</text>
</comment>
<name>A0A109B8P0_HYPSL</name>
<dbReference type="RefSeq" id="WP_068465289.1">
    <property type="nucleotide sequence ID" value="NZ_LMTR01000094.1"/>
</dbReference>
<dbReference type="STRING" id="121290.APY04_3515"/>
<dbReference type="Proteomes" id="UP000059074">
    <property type="component" value="Unassembled WGS sequence"/>
</dbReference>
<organism evidence="1 2">
    <name type="scientific">Hyphomicrobium sulfonivorans</name>
    <dbReference type="NCBI Taxonomy" id="121290"/>
    <lineage>
        <taxon>Bacteria</taxon>
        <taxon>Pseudomonadati</taxon>
        <taxon>Pseudomonadota</taxon>
        <taxon>Alphaproteobacteria</taxon>
        <taxon>Hyphomicrobiales</taxon>
        <taxon>Hyphomicrobiaceae</taxon>
        <taxon>Hyphomicrobium</taxon>
    </lineage>
</organism>
<proteinExistence type="predicted"/>
<dbReference type="PATRIC" id="fig|121290.4.peg.1878"/>
<dbReference type="OrthoDB" id="556502at2"/>
<sequence length="1270" mass="139816">MFEITGDDIALLNDVDLRALIGRLCEAELRKASVSPSGVTWGGNQTARDGGLDVVVELPTDAMMNGFIPKAKAGFQVKKSDMPRGQILDEMKPGGTLRPVIADLAKSSGAYIIVSADGSTADSALQARRQAMRDALDGLAEAENLLTDFYDRTRVATWVRDHPGLIPWVKAKIGKTLQAWQSFGSWSYPAGKEDNAYLCDDESRVKTGHSEHQNGLSAVDGVQHVRSMLSNARKSVRLVGLSGVGKTRFCEALFDDKVGSSPLDPSLAIYADVADGPSPTPISLVSDLIANRTRAILILDNCPADLHRRLAEVIQSPESELSLITVEYDIREDQTEGTDVVSLETSSQTLIQQLVARRYPEISRVDTDTIAEFSGGNARVALALAATMAKTESIAGLSDAELFKRLFQQKHADDPDLTAIAEACSLVYSFEGTKLQGDGAELLILAGLARRPVDEVYAGVAELKRRGLLQQRSEWRAILPHAIANRLAARALENIAPDTVNASLASATQPRLRRSFSRRLGFLHTSKQAQTIVREWLKPGGWLTDLPNLDEEQRTILNNVAPVEPSATIAMIERVVLESDASKREASRYVASLARSLAYDDENFARCIAVLIALAELKEDAPSNDDDPVGIIRALFQIVLSGTRAKPSTRLQIVRDLLASSEESRRKIGMIALSAMLKSDQFHSGHSFDFGSRSRDYGYDPRTTKEVKSWFDGVIQIAVSLALGQSPEAEQARTMIVNEFRGLWVNAEQMDALEDLSKKLSAVDFWRDGWIAARRTRMYSGKTLSPESLARLTTLEEFLRPKDLVNKIRGLVIENGQHGRAISLDDFEVFEHEDISTSMERTNTVVVELGENAAADEAALTELLSDLFEGGHRVGLFGKGVAKGAERPEALWATLLQGFSARADANCTLIGGFLEGMRDRDPELCEKLLDEALSHPSLGRYIVFLQAYVGLNPSGVERLHKALELEIAPTLQFQRIAWGRATDELSGPVFRELVLAIASKPDGVPAALEIISKRLFTDQSDKRPTVPEVVTLGRELLLQVQFQKRNGRVDREDRQLGSIVNACLPGNEGVPVARRLVREVFDAIERDDVYAFDMDDVLAAVLKVHPIPVLDEVFSRDKEANEARGRMFVDMRDVRANPMDSVPDETVLEWCAVEPEMRYALAATAVTLYRRATAESALGWTPIVEQLIAGSTDAKQIFGIIEDRLRPMSWSGSLASKLEGRLQLLHQLPIGNRTEIADEVAGAKARLVRRIEREKLSEAEYERATGERFE</sequence>
<evidence type="ECO:0000313" key="1">
    <source>
        <dbReference type="EMBL" id="KWT64251.1"/>
    </source>
</evidence>
<reference evidence="1 2" key="1">
    <citation type="submission" date="2015-10" db="EMBL/GenBank/DDBJ databases">
        <title>Transcriptomic analysis of a linuron degrading triple-species bacterial consortium.</title>
        <authorList>
            <person name="Albers P."/>
        </authorList>
    </citation>
    <scope>NUCLEOTIDE SEQUENCE [LARGE SCALE GENOMIC DNA]</scope>
    <source>
        <strain evidence="1 2">WDL6</strain>
    </source>
</reference>
<protein>
    <submittedName>
        <fullName evidence="1">Uncharacterized protein</fullName>
    </submittedName>
</protein>
<dbReference type="AlphaFoldDB" id="A0A109B8P0"/>
<evidence type="ECO:0000313" key="2">
    <source>
        <dbReference type="Proteomes" id="UP000059074"/>
    </source>
</evidence>
<gene>
    <name evidence="1" type="ORF">APY04_3515</name>
</gene>
<dbReference type="EMBL" id="LMTR01000094">
    <property type="protein sequence ID" value="KWT64251.1"/>
    <property type="molecule type" value="Genomic_DNA"/>
</dbReference>